<evidence type="ECO:0000313" key="3">
    <source>
        <dbReference type="EMBL" id="CAH1421699.1"/>
    </source>
</evidence>
<keyword evidence="4" id="KW-1185">Reference proteome</keyword>
<reference evidence="3 4" key="1">
    <citation type="submission" date="2022-01" db="EMBL/GenBank/DDBJ databases">
        <authorList>
            <person name="Xiong W."/>
            <person name="Schranz E."/>
        </authorList>
    </citation>
    <scope>NUCLEOTIDE SEQUENCE [LARGE SCALE GENOMIC DNA]</scope>
</reference>
<gene>
    <name evidence="3" type="ORF">LVIROSA_LOCUS9088</name>
</gene>
<keyword evidence="2" id="KW-0812">Transmembrane</keyword>
<organism evidence="3 4">
    <name type="scientific">Lactuca virosa</name>
    <dbReference type="NCBI Taxonomy" id="75947"/>
    <lineage>
        <taxon>Eukaryota</taxon>
        <taxon>Viridiplantae</taxon>
        <taxon>Streptophyta</taxon>
        <taxon>Embryophyta</taxon>
        <taxon>Tracheophyta</taxon>
        <taxon>Spermatophyta</taxon>
        <taxon>Magnoliopsida</taxon>
        <taxon>eudicotyledons</taxon>
        <taxon>Gunneridae</taxon>
        <taxon>Pentapetalae</taxon>
        <taxon>asterids</taxon>
        <taxon>campanulids</taxon>
        <taxon>Asterales</taxon>
        <taxon>Asteraceae</taxon>
        <taxon>Cichorioideae</taxon>
        <taxon>Cichorieae</taxon>
        <taxon>Lactucinae</taxon>
        <taxon>Lactuca</taxon>
    </lineage>
</organism>
<evidence type="ECO:0000256" key="2">
    <source>
        <dbReference type="SAM" id="Phobius"/>
    </source>
</evidence>
<dbReference type="EMBL" id="CAKMRJ010001112">
    <property type="protein sequence ID" value="CAH1421699.1"/>
    <property type="molecule type" value="Genomic_DNA"/>
</dbReference>
<dbReference type="AlphaFoldDB" id="A0AAU9MC85"/>
<sequence>MPSLFALTQFLPRFSFCIQRTPVYTPPSLLPASPTSQKHQFPPPTAGHRRLSRGENRLLHTIVSAFCSWTRTWILFFSFLPLYYVFNQRDGSTRIYVMEMMDGINDGNFCIWWFSRGNQPKSTLSLLQFDGRSY</sequence>
<name>A0AAU9MC85_9ASTR</name>
<keyword evidence="2" id="KW-0472">Membrane</keyword>
<dbReference type="Proteomes" id="UP001157418">
    <property type="component" value="Unassembled WGS sequence"/>
</dbReference>
<proteinExistence type="predicted"/>
<keyword evidence="2" id="KW-1133">Transmembrane helix</keyword>
<accession>A0AAU9MC85</accession>
<comment type="caution">
    <text evidence="3">The sequence shown here is derived from an EMBL/GenBank/DDBJ whole genome shotgun (WGS) entry which is preliminary data.</text>
</comment>
<feature type="transmembrane region" description="Helical" evidence="2">
    <location>
        <begin position="58"/>
        <end position="86"/>
    </location>
</feature>
<protein>
    <submittedName>
        <fullName evidence="3">Uncharacterized protein</fullName>
    </submittedName>
</protein>
<evidence type="ECO:0000313" key="4">
    <source>
        <dbReference type="Proteomes" id="UP001157418"/>
    </source>
</evidence>
<evidence type="ECO:0000256" key="1">
    <source>
        <dbReference type="SAM" id="MobiDB-lite"/>
    </source>
</evidence>
<feature type="region of interest" description="Disordered" evidence="1">
    <location>
        <begin position="30"/>
        <end position="49"/>
    </location>
</feature>